<evidence type="ECO:0000313" key="3">
    <source>
        <dbReference type="Proteomes" id="UP000002358"/>
    </source>
</evidence>
<feature type="compositionally biased region" description="Polar residues" evidence="1">
    <location>
        <begin position="57"/>
        <end position="90"/>
    </location>
</feature>
<evidence type="ECO:0000313" key="2">
    <source>
        <dbReference type="EnsemblMetazoa" id="XP_008214162"/>
    </source>
</evidence>
<evidence type="ECO:0008006" key="4">
    <source>
        <dbReference type="Google" id="ProtNLM"/>
    </source>
</evidence>
<organism evidence="2 3">
    <name type="scientific">Nasonia vitripennis</name>
    <name type="common">Parasitic wasp</name>
    <dbReference type="NCBI Taxonomy" id="7425"/>
    <lineage>
        <taxon>Eukaryota</taxon>
        <taxon>Metazoa</taxon>
        <taxon>Ecdysozoa</taxon>
        <taxon>Arthropoda</taxon>
        <taxon>Hexapoda</taxon>
        <taxon>Insecta</taxon>
        <taxon>Pterygota</taxon>
        <taxon>Neoptera</taxon>
        <taxon>Endopterygota</taxon>
        <taxon>Hymenoptera</taxon>
        <taxon>Apocrita</taxon>
        <taxon>Proctotrupomorpha</taxon>
        <taxon>Chalcidoidea</taxon>
        <taxon>Pteromalidae</taxon>
        <taxon>Pteromalinae</taxon>
        <taxon>Nasonia</taxon>
    </lineage>
</organism>
<dbReference type="InParanoid" id="A0A7M7HAR4"/>
<dbReference type="AlphaFoldDB" id="A0A7M7HAR4"/>
<dbReference type="Proteomes" id="UP000002358">
    <property type="component" value="Unassembled WGS sequence"/>
</dbReference>
<protein>
    <recommendedName>
        <fullName evidence="4">BED-type domain-containing protein</fullName>
    </recommendedName>
</protein>
<name>A0A7M7HAR4_NASVI</name>
<keyword evidence="3" id="KW-1185">Reference proteome</keyword>
<dbReference type="EnsemblMetazoa" id="XM_008215940">
    <property type="protein sequence ID" value="XP_008214162"/>
    <property type="gene ID" value="LOC100678820"/>
</dbReference>
<feature type="compositionally biased region" description="Polar residues" evidence="1">
    <location>
        <begin position="99"/>
        <end position="116"/>
    </location>
</feature>
<gene>
    <name evidence="2" type="primary">100678820</name>
</gene>
<proteinExistence type="predicted"/>
<evidence type="ECO:0000256" key="1">
    <source>
        <dbReference type="SAM" id="MobiDB-lite"/>
    </source>
</evidence>
<reference evidence="2" key="1">
    <citation type="submission" date="2021-01" db="UniProtKB">
        <authorList>
            <consortium name="EnsemblMetazoa"/>
        </authorList>
    </citation>
    <scope>IDENTIFICATION</scope>
</reference>
<feature type="region of interest" description="Disordered" evidence="1">
    <location>
        <begin position="49"/>
        <end position="139"/>
    </location>
</feature>
<accession>A0A7M7HAR4</accession>
<sequence length="451" mass="51135">MPRPAHPNWNGFTPMYDTLGKHITYAKCDSCNKVMKKSDSLALMNHKKVCKGPPNASEVSNSARVSTQRSPLSSLSTTTNDVNNKENPTGSLLDDNNAVAVTTSTTPKKINSQEHTSPAAKCPRLSVNDDNQSADTKNRNSKEKDVYFLKFLLCFNIDFKKINSAHCQNMLKTLDPTYTIPSIEDLTNRVLDYAIQKMNEEKIQDLTSTMGMATIGIDNEIIAISFAIHSNNKYFYIDNITICKDDVDYIKQLDVFCNLSVEMAKKVYNVSVKFVLYDGSVRISCMGIANNSKYYTITTFSQIISELKYNHDPFLVANSSDTEKVKQYDNVLESFEKKLTTANYTIADATEDLLYLVSNESLSINKSMDKTIIELLSPVSLAANYFMHEFKGHHFIDYKPLKDMMYEFLFDAVPNEAFDSLTEFKDQTGIFQELNNQQKFKFTRGRFLAHC</sequence>
<dbReference type="OrthoDB" id="10683815at2759"/>
<dbReference type="KEGG" id="nvi:100678820"/>